<dbReference type="InterPro" id="IPR011009">
    <property type="entry name" value="Kinase-like_dom_sf"/>
</dbReference>
<evidence type="ECO:0000259" key="1">
    <source>
        <dbReference type="SMART" id="SM00587"/>
    </source>
</evidence>
<dbReference type="Proteomes" id="UP000887563">
    <property type="component" value="Unplaced"/>
</dbReference>
<dbReference type="Pfam" id="PF07914">
    <property type="entry name" value="DUF1679"/>
    <property type="match status" value="1"/>
</dbReference>
<reference evidence="3" key="1">
    <citation type="submission" date="2022-11" db="UniProtKB">
        <authorList>
            <consortium name="WormBaseParasite"/>
        </authorList>
    </citation>
    <scope>IDENTIFICATION</scope>
</reference>
<dbReference type="Gene3D" id="3.90.1200.10">
    <property type="match status" value="1"/>
</dbReference>
<evidence type="ECO:0000313" key="3">
    <source>
        <dbReference type="WBParaSite" id="Minc3s00010g00656"/>
    </source>
</evidence>
<protein>
    <submittedName>
        <fullName evidence="3">CHK kinase-like domain-containing protein</fullName>
    </submittedName>
</protein>
<organism evidence="2 3">
    <name type="scientific">Meloidogyne incognita</name>
    <name type="common">Southern root-knot nematode worm</name>
    <name type="synonym">Oxyuris incognita</name>
    <dbReference type="NCBI Taxonomy" id="6306"/>
    <lineage>
        <taxon>Eukaryota</taxon>
        <taxon>Metazoa</taxon>
        <taxon>Ecdysozoa</taxon>
        <taxon>Nematoda</taxon>
        <taxon>Chromadorea</taxon>
        <taxon>Rhabditida</taxon>
        <taxon>Tylenchina</taxon>
        <taxon>Tylenchomorpha</taxon>
        <taxon>Tylenchoidea</taxon>
        <taxon>Meloidogynidae</taxon>
        <taxon>Meloidogyninae</taxon>
        <taxon>Meloidogyne</taxon>
        <taxon>Meloidogyne incognita group</taxon>
    </lineage>
</organism>
<dbReference type="WBParaSite" id="Minc3s00010g00656">
    <property type="protein sequence ID" value="Minc3s00010g00656"/>
    <property type="gene ID" value="Minc3s00010g00656"/>
</dbReference>
<dbReference type="PANTHER" id="PTHR23020:SF41">
    <property type="entry name" value="AMINOGLYCOSIDE PHOSPHOTRANSFERASE DOMAIN-CONTAINING PROTEIN"/>
    <property type="match status" value="1"/>
</dbReference>
<dbReference type="SUPFAM" id="SSF56112">
    <property type="entry name" value="Protein kinase-like (PK-like)"/>
    <property type="match status" value="1"/>
</dbReference>
<proteinExistence type="predicted"/>
<accession>A0A914KH22</accession>
<dbReference type="SMART" id="SM00587">
    <property type="entry name" value="CHK"/>
    <property type="match status" value="1"/>
</dbReference>
<name>A0A914KH22_MELIC</name>
<keyword evidence="2" id="KW-1185">Reference proteome</keyword>
<feature type="domain" description="CHK kinase-like" evidence="1">
    <location>
        <begin position="238"/>
        <end position="426"/>
    </location>
</feature>
<dbReference type="InterPro" id="IPR012877">
    <property type="entry name" value="Dhs-27"/>
</dbReference>
<dbReference type="AlphaFoldDB" id="A0A914KH22"/>
<evidence type="ECO:0000313" key="2">
    <source>
        <dbReference type="Proteomes" id="UP000887563"/>
    </source>
</evidence>
<dbReference type="InterPro" id="IPR015897">
    <property type="entry name" value="CHK_kinase-like"/>
</dbReference>
<dbReference type="InterPro" id="IPR052961">
    <property type="entry name" value="Oxido-Kinase-like_Enzymes"/>
</dbReference>
<dbReference type="PANTHER" id="PTHR23020">
    <property type="entry name" value="UNCHARACTERIZED NUCLEAR HORMONE RECEPTOR-RELATED"/>
    <property type="match status" value="1"/>
</dbReference>
<sequence length="513" mass="59990">MTNNIQINNSIPSNLIISNNCCEEENKNNINFDKFINPKLKLKYILEYNWITFGYIINELANGSSEFRKTLENGGFVEKIEAIDINDGKGFTSRLFRLIINIKYANGINNKTKNFPNKFSLILKIFADERIEILLEHFFGKERLEKVMLKFTEKFAIENNNNEEINMEIKDAKVNPAIKESMATFKRMHQNECLFYKMMNNIENPPLPIPKIYFTKNCREEEHEEDDKINKIGPQGVILMEDLTENTHITPLTKGLNEIQIMEVIKYLAHLHADLFLPKIKEKWQKDFVTIEEMWGQSVSEEFSSAMIEQIMELDEDIVEPFKKIGNIVIKPDFVKWMKEKCENDYGVPEILTHGDLWNNNLLWYNNNPSRLAAFIDWQLATIGNPMTDISRLMLATVEPDLRRKIEKEGKILELYLNELNKKLVELGMEKVKYGIEELQHVYNLAIISQAIGRVMEIPFFERGTPENDPEFKEKMECIKTRAKSSINDALKILEMEAPEWLNKDEEKNVKNN</sequence>